<dbReference type="GO" id="GO:0005886">
    <property type="term" value="C:plasma membrane"/>
    <property type="evidence" value="ECO:0007669"/>
    <property type="project" value="UniProtKB-SubCell"/>
</dbReference>
<comment type="subcellular location">
    <subcellularLocation>
        <location evidence="1">Cell membrane</location>
        <topology evidence="1">Multi-pass membrane protein</topology>
    </subcellularLocation>
</comment>
<dbReference type="InterPro" id="IPR051258">
    <property type="entry name" value="Diverse_Substrate_Transporter"/>
</dbReference>
<feature type="transmembrane region" description="Helical" evidence="6">
    <location>
        <begin position="77"/>
        <end position="93"/>
    </location>
</feature>
<dbReference type="PANTHER" id="PTHR42920:SF11">
    <property type="entry name" value="INNER MEMBRANE PROTEIN YTFF"/>
    <property type="match status" value="1"/>
</dbReference>
<sequence length="109" mass="11909">MPFCLSVINPVIAPTHFNHQTIPLVLYAGLLASIVAPWCWMMGIEHLGVDKAAIFMNLMPAVTAILASFILHEKLTLFHYIGMGLIIGGVILAQKSRSSKPMVAEIPQK</sequence>
<dbReference type="SUPFAM" id="SSF103481">
    <property type="entry name" value="Multidrug resistance efflux transporter EmrE"/>
    <property type="match status" value="1"/>
</dbReference>
<gene>
    <name evidence="8" type="ORF">GFB47_00545</name>
</gene>
<dbReference type="InterPro" id="IPR037185">
    <property type="entry name" value="EmrE-like"/>
</dbReference>
<reference evidence="8 9" key="1">
    <citation type="submission" date="2019-10" db="EMBL/GenBank/DDBJ databases">
        <title>Vibrio sp. nov., isolated from Coralline algae surface.</title>
        <authorList>
            <person name="Geng Y."/>
            <person name="Zhang X."/>
        </authorList>
    </citation>
    <scope>NUCLEOTIDE SEQUENCE [LARGE SCALE GENOMIC DNA]</scope>
    <source>
        <strain evidence="8 9">SM1977</strain>
    </source>
</reference>
<dbReference type="PANTHER" id="PTHR42920">
    <property type="entry name" value="OS03G0707200 PROTEIN-RELATED"/>
    <property type="match status" value="1"/>
</dbReference>
<feature type="transmembrane region" description="Helical" evidence="6">
    <location>
        <begin position="52"/>
        <end position="71"/>
    </location>
</feature>
<keyword evidence="5 6" id="KW-0472">Membrane</keyword>
<evidence type="ECO:0000313" key="8">
    <source>
        <dbReference type="EMBL" id="QGA64041.1"/>
    </source>
</evidence>
<accession>A0A5Q0TBL8</accession>
<keyword evidence="2" id="KW-1003">Cell membrane</keyword>
<evidence type="ECO:0000256" key="2">
    <source>
        <dbReference type="ARBA" id="ARBA00022475"/>
    </source>
</evidence>
<dbReference type="InterPro" id="IPR000620">
    <property type="entry name" value="EamA_dom"/>
</dbReference>
<keyword evidence="4 6" id="KW-1133">Transmembrane helix</keyword>
<feature type="transmembrane region" description="Helical" evidence="6">
    <location>
        <begin position="20"/>
        <end position="40"/>
    </location>
</feature>
<dbReference type="RefSeq" id="WP_153445662.1">
    <property type="nucleotide sequence ID" value="NZ_CP045699.1"/>
</dbReference>
<proteinExistence type="predicted"/>
<evidence type="ECO:0000256" key="5">
    <source>
        <dbReference type="ARBA" id="ARBA00023136"/>
    </source>
</evidence>
<dbReference type="Gene3D" id="1.10.3730.20">
    <property type="match status" value="1"/>
</dbReference>
<name>A0A5Q0TBL8_9VIBR</name>
<protein>
    <submittedName>
        <fullName evidence="8">EamA family transporter</fullName>
    </submittedName>
</protein>
<evidence type="ECO:0000256" key="1">
    <source>
        <dbReference type="ARBA" id="ARBA00004651"/>
    </source>
</evidence>
<dbReference type="Pfam" id="PF00892">
    <property type="entry name" value="EamA"/>
    <property type="match status" value="1"/>
</dbReference>
<evidence type="ECO:0000313" key="9">
    <source>
        <dbReference type="Proteomes" id="UP000348942"/>
    </source>
</evidence>
<keyword evidence="3 6" id="KW-0812">Transmembrane</keyword>
<dbReference type="Proteomes" id="UP000348942">
    <property type="component" value="Chromosome 1"/>
</dbReference>
<evidence type="ECO:0000259" key="7">
    <source>
        <dbReference type="Pfam" id="PF00892"/>
    </source>
</evidence>
<evidence type="ECO:0000256" key="4">
    <source>
        <dbReference type="ARBA" id="ARBA00022989"/>
    </source>
</evidence>
<organism evidence="8 9">
    <name type="scientific">Vibrio algicola</name>
    <dbReference type="NCBI Taxonomy" id="2662262"/>
    <lineage>
        <taxon>Bacteria</taxon>
        <taxon>Pseudomonadati</taxon>
        <taxon>Pseudomonadota</taxon>
        <taxon>Gammaproteobacteria</taxon>
        <taxon>Vibrionales</taxon>
        <taxon>Vibrionaceae</taxon>
        <taxon>Vibrio</taxon>
    </lineage>
</organism>
<feature type="domain" description="EamA" evidence="7">
    <location>
        <begin position="16"/>
        <end position="92"/>
    </location>
</feature>
<keyword evidence="9" id="KW-1185">Reference proteome</keyword>
<dbReference type="EMBL" id="CP045699">
    <property type="protein sequence ID" value="QGA64041.1"/>
    <property type="molecule type" value="Genomic_DNA"/>
</dbReference>
<evidence type="ECO:0000256" key="6">
    <source>
        <dbReference type="SAM" id="Phobius"/>
    </source>
</evidence>
<dbReference type="AlphaFoldDB" id="A0A5Q0TBL8"/>
<evidence type="ECO:0000256" key="3">
    <source>
        <dbReference type="ARBA" id="ARBA00022692"/>
    </source>
</evidence>